<name>A0A6L5GGH0_9ACTN</name>
<keyword evidence="2" id="KW-1185">Reference proteome</keyword>
<dbReference type="GO" id="GO:0016740">
    <property type="term" value="F:transferase activity"/>
    <property type="evidence" value="ECO:0007669"/>
    <property type="project" value="UniProtKB-KW"/>
</dbReference>
<dbReference type="Proteomes" id="UP000477750">
    <property type="component" value="Unassembled WGS sequence"/>
</dbReference>
<dbReference type="RefSeq" id="WP_153027890.1">
    <property type="nucleotide sequence ID" value="NZ_WIAO01000058.1"/>
</dbReference>
<keyword evidence="1" id="KW-0808">Transferase</keyword>
<sequence>MRRTAHWLTAVNTISAPHVRRQRRNVDRVFDGMVRRAERQAESDASTAPEFIDSYRFLLRQVAKQETLSMIGWQGYLDDLTRRMTNHLRVERLIAEQPEIAAEPVDRPVVVVGLPRTATTLAHKVLIEPEGNRAPLMWELMNTHRGDIDAKLRDKLIKDAQTMASLASKASPVWDLIHPMDALQPEECVFALPHGYGFYTRAPMPGYRRFIEERDYTPDYEHLKRVLQVLQWNRPRRRWILKCPFHLFNLDVLLKVFGDATIVWMHRDPATVMGSWCSLVETGRALHHRSYDPEAIGPEWLDILSKGVDAARRVRAAAPRERFVDVPYHSLTADPHAFVPKLFDRLGMPWTPKDEGNLERVLARPGMRRSHEYHLSRYGIDIDDVEAAFGDYGRLGF</sequence>
<dbReference type="EMBL" id="WIAO01000058">
    <property type="protein sequence ID" value="MQM28808.1"/>
    <property type="molecule type" value="Genomic_DNA"/>
</dbReference>
<proteinExistence type="predicted"/>
<dbReference type="AlphaFoldDB" id="A0A6L5GGH0"/>
<dbReference type="InterPro" id="IPR027417">
    <property type="entry name" value="P-loop_NTPase"/>
</dbReference>
<dbReference type="PANTHER" id="PTHR36451:SF1">
    <property type="entry name" value="OMEGA-HYDROXY-BETA-DIHYDROMENAQUINONE-9 SULFOTRANSFERASE STF3"/>
    <property type="match status" value="1"/>
</dbReference>
<gene>
    <name evidence="1" type="ORF">GFD30_25065</name>
</gene>
<reference evidence="1 2" key="1">
    <citation type="submission" date="2019-10" db="EMBL/GenBank/DDBJ databases">
        <title>Glycomyces albidus sp. nov., a novel actinomycete isolated from rhizosphere soil of wheat (Triticum aestivum L.).</title>
        <authorList>
            <person name="Qian L."/>
        </authorList>
    </citation>
    <scope>NUCLEOTIDE SEQUENCE [LARGE SCALE GENOMIC DNA]</scope>
    <source>
        <strain evidence="1 2">NEAU-7082</strain>
    </source>
</reference>
<dbReference type="InterPro" id="IPR052736">
    <property type="entry name" value="Stf3_sulfotransferase"/>
</dbReference>
<organism evidence="1 2">
    <name type="scientific">Glycomyces albidus</name>
    <dbReference type="NCBI Taxonomy" id="2656774"/>
    <lineage>
        <taxon>Bacteria</taxon>
        <taxon>Bacillati</taxon>
        <taxon>Actinomycetota</taxon>
        <taxon>Actinomycetes</taxon>
        <taxon>Glycomycetales</taxon>
        <taxon>Glycomycetaceae</taxon>
        <taxon>Glycomyces</taxon>
    </lineage>
</organism>
<evidence type="ECO:0000313" key="2">
    <source>
        <dbReference type="Proteomes" id="UP000477750"/>
    </source>
</evidence>
<evidence type="ECO:0000313" key="1">
    <source>
        <dbReference type="EMBL" id="MQM28808.1"/>
    </source>
</evidence>
<dbReference type="Gene3D" id="3.40.50.300">
    <property type="entry name" value="P-loop containing nucleotide triphosphate hydrolases"/>
    <property type="match status" value="1"/>
</dbReference>
<protein>
    <submittedName>
        <fullName evidence="1">Sulfotransferase</fullName>
    </submittedName>
</protein>
<dbReference type="SUPFAM" id="SSF52540">
    <property type="entry name" value="P-loop containing nucleoside triphosphate hydrolases"/>
    <property type="match status" value="1"/>
</dbReference>
<dbReference type="PANTHER" id="PTHR36451">
    <property type="entry name" value="PAPS-DEPENDENT SULFOTRANSFERASE STF3"/>
    <property type="match status" value="1"/>
</dbReference>
<dbReference type="Pfam" id="PF13469">
    <property type="entry name" value="Sulfotransfer_3"/>
    <property type="match status" value="1"/>
</dbReference>
<accession>A0A6L5GGH0</accession>
<comment type="caution">
    <text evidence="1">The sequence shown here is derived from an EMBL/GenBank/DDBJ whole genome shotgun (WGS) entry which is preliminary data.</text>
</comment>